<dbReference type="Proteomes" id="UP000886653">
    <property type="component" value="Unassembled WGS sequence"/>
</dbReference>
<evidence type="ECO:0000256" key="3">
    <source>
        <dbReference type="ARBA" id="ARBA00022507"/>
    </source>
</evidence>
<comment type="caution">
    <text evidence="12">The sequence shown here is derived from an EMBL/GenBank/DDBJ whole genome shotgun (WGS) entry which is preliminary data.</text>
</comment>
<dbReference type="Pfam" id="PF02076">
    <property type="entry name" value="STE3"/>
    <property type="match status" value="1"/>
</dbReference>
<keyword evidence="6" id="KW-0297">G-protein coupled receptor</keyword>
<accession>A0A9P6N8U8</accession>
<feature type="transmembrane region" description="Helical" evidence="11">
    <location>
        <begin position="157"/>
        <end position="184"/>
    </location>
</feature>
<evidence type="ECO:0000313" key="12">
    <source>
        <dbReference type="EMBL" id="KAG0139804.1"/>
    </source>
</evidence>
<dbReference type="GO" id="GO:0000750">
    <property type="term" value="P:pheromone-dependent signal transduction involved in conjugation with cellular fusion"/>
    <property type="evidence" value="ECO:0007669"/>
    <property type="project" value="TreeGrafter"/>
</dbReference>
<comment type="subcellular location">
    <subcellularLocation>
        <location evidence="1">Membrane</location>
        <topology evidence="1">Multi-pass membrane protein</topology>
    </subcellularLocation>
</comment>
<feature type="transmembrane region" description="Helical" evidence="11">
    <location>
        <begin position="114"/>
        <end position="137"/>
    </location>
</feature>
<evidence type="ECO:0000256" key="8">
    <source>
        <dbReference type="ARBA" id="ARBA00023170"/>
    </source>
</evidence>
<evidence type="ECO:0000256" key="1">
    <source>
        <dbReference type="ARBA" id="ARBA00004141"/>
    </source>
</evidence>
<evidence type="ECO:0000256" key="11">
    <source>
        <dbReference type="SAM" id="Phobius"/>
    </source>
</evidence>
<keyword evidence="8" id="KW-0675">Receptor</keyword>
<dbReference type="AlphaFoldDB" id="A0A9P6N8U8"/>
<sequence length="380" mass="42469">MPSSAYYAWLVLSFLSSVINIAPTVSHLIQGHSGPASFGIWVVLVNLIDFVNALLWPEDAMDRAPIFCDISAKLTLVGPIGLLMSNCCIIRYLASIVGPNKTLQSRAATRRRIIMDYLLSFGFPAIIALASLVYQVARYEVYRLVGCSNVSALTWPAIFLSLIWPTILCGVSSGYAIYVLYWLIRQQRDLRKLVEKSRTPLNLSRFVRMCILATTYLCISAPYAIYGTVEALYDLGPYVPWDWHKIHNADNEISYVRKNPLYQLKASDWLSIIAGLTLFFFFSFANESLALYLKLFRFARLDCLIPGPNLSSKQLHVLGSDMQCAPQTDFTSTCTHEVHTSDDRSLEMSLASESRGLGLNVSKPQSGNGVHVSITQEREA</sequence>
<evidence type="ECO:0008006" key="14">
    <source>
        <dbReference type="Google" id="ProtNLM"/>
    </source>
</evidence>
<evidence type="ECO:0000256" key="4">
    <source>
        <dbReference type="ARBA" id="ARBA00022692"/>
    </source>
</evidence>
<evidence type="ECO:0000256" key="6">
    <source>
        <dbReference type="ARBA" id="ARBA00023040"/>
    </source>
</evidence>
<dbReference type="PANTHER" id="PTHR28097">
    <property type="entry name" value="PHEROMONE A FACTOR RECEPTOR"/>
    <property type="match status" value="1"/>
</dbReference>
<evidence type="ECO:0000256" key="10">
    <source>
        <dbReference type="SAM" id="MobiDB-lite"/>
    </source>
</evidence>
<feature type="transmembrane region" description="Helical" evidence="11">
    <location>
        <begin position="6"/>
        <end position="26"/>
    </location>
</feature>
<dbReference type="EMBL" id="MU167521">
    <property type="protein sequence ID" value="KAG0139804.1"/>
    <property type="molecule type" value="Genomic_DNA"/>
</dbReference>
<evidence type="ECO:0000256" key="9">
    <source>
        <dbReference type="ARBA" id="ARBA00023224"/>
    </source>
</evidence>
<feature type="transmembrane region" description="Helical" evidence="11">
    <location>
        <begin position="38"/>
        <end position="56"/>
    </location>
</feature>
<dbReference type="OrthoDB" id="2874149at2759"/>
<keyword evidence="3" id="KW-0589">Pheromone response</keyword>
<evidence type="ECO:0000313" key="13">
    <source>
        <dbReference type="Proteomes" id="UP000886653"/>
    </source>
</evidence>
<dbReference type="PANTHER" id="PTHR28097:SF1">
    <property type="entry name" value="PHEROMONE A FACTOR RECEPTOR"/>
    <property type="match status" value="1"/>
</dbReference>
<dbReference type="GO" id="GO:0005886">
    <property type="term" value="C:plasma membrane"/>
    <property type="evidence" value="ECO:0007669"/>
    <property type="project" value="TreeGrafter"/>
</dbReference>
<evidence type="ECO:0000256" key="7">
    <source>
        <dbReference type="ARBA" id="ARBA00023136"/>
    </source>
</evidence>
<name>A0A9P6N8U8_9BASI</name>
<protein>
    <recommendedName>
        <fullName evidence="14">Pheromone receptor</fullName>
    </recommendedName>
</protein>
<keyword evidence="4 11" id="KW-0812">Transmembrane</keyword>
<dbReference type="CDD" id="cd14966">
    <property type="entry name" value="7tmD_STE3"/>
    <property type="match status" value="1"/>
</dbReference>
<reference evidence="12" key="1">
    <citation type="submission" date="2013-11" db="EMBL/GenBank/DDBJ databases">
        <title>Genome sequence of the fusiform rust pathogen reveals effectors for host alternation and coevolution with pine.</title>
        <authorList>
            <consortium name="DOE Joint Genome Institute"/>
            <person name="Smith K."/>
            <person name="Pendleton A."/>
            <person name="Kubisiak T."/>
            <person name="Anderson C."/>
            <person name="Salamov A."/>
            <person name="Aerts A."/>
            <person name="Riley R."/>
            <person name="Clum A."/>
            <person name="Lindquist E."/>
            <person name="Ence D."/>
            <person name="Campbell M."/>
            <person name="Kronenberg Z."/>
            <person name="Feau N."/>
            <person name="Dhillon B."/>
            <person name="Hamelin R."/>
            <person name="Burleigh J."/>
            <person name="Smith J."/>
            <person name="Yandell M."/>
            <person name="Nelson C."/>
            <person name="Grigoriev I."/>
            <person name="Davis J."/>
        </authorList>
    </citation>
    <scope>NUCLEOTIDE SEQUENCE</scope>
    <source>
        <strain evidence="12">G11</strain>
    </source>
</reference>
<feature type="region of interest" description="Disordered" evidence="10">
    <location>
        <begin position="357"/>
        <end position="380"/>
    </location>
</feature>
<keyword evidence="7 11" id="KW-0472">Membrane</keyword>
<dbReference type="InterPro" id="IPR001499">
    <property type="entry name" value="GPCR_STE3"/>
</dbReference>
<organism evidence="12 13">
    <name type="scientific">Cronartium quercuum f. sp. fusiforme G11</name>
    <dbReference type="NCBI Taxonomy" id="708437"/>
    <lineage>
        <taxon>Eukaryota</taxon>
        <taxon>Fungi</taxon>
        <taxon>Dikarya</taxon>
        <taxon>Basidiomycota</taxon>
        <taxon>Pucciniomycotina</taxon>
        <taxon>Pucciniomycetes</taxon>
        <taxon>Pucciniales</taxon>
        <taxon>Coleosporiaceae</taxon>
        <taxon>Cronartium</taxon>
    </lineage>
</organism>
<feature type="transmembrane region" description="Helical" evidence="11">
    <location>
        <begin position="269"/>
        <end position="293"/>
    </location>
</feature>
<comment type="similarity">
    <text evidence="2">Belongs to the G-protein coupled receptor 4 family.</text>
</comment>
<evidence type="ECO:0000256" key="2">
    <source>
        <dbReference type="ARBA" id="ARBA00011085"/>
    </source>
</evidence>
<dbReference type="GO" id="GO:0004932">
    <property type="term" value="F:mating-type factor pheromone receptor activity"/>
    <property type="evidence" value="ECO:0007669"/>
    <property type="project" value="InterPro"/>
</dbReference>
<feature type="transmembrane region" description="Helical" evidence="11">
    <location>
        <begin position="205"/>
        <end position="226"/>
    </location>
</feature>
<keyword evidence="9" id="KW-0807">Transducer</keyword>
<evidence type="ECO:0000256" key="5">
    <source>
        <dbReference type="ARBA" id="ARBA00022989"/>
    </source>
</evidence>
<gene>
    <name evidence="12" type="ORF">CROQUDRAFT_666007</name>
</gene>
<keyword evidence="13" id="KW-1185">Reference proteome</keyword>
<keyword evidence="5 11" id="KW-1133">Transmembrane helix</keyword>
<proteinExistence type="inferred from homology"/>
<dbReference type="PRINTS" id="PR00899">
    <property type="entry name" value="GPCRSTE3"/>
</dbReference>